<evidence type="ECO:0000313" key="8">
    <source>
        <dbReference type="EMBL" id="EFX82908.1"/>
    </source>
</evidence>
<dbReference type="GO" id="GO:0005615">
    <property type="term" value="C:extracellular space"/>
    <property type="evidence" value="ECO:0000318"/>
    <property type="project" value="GO_Central"/>
</dbReference>
<feature type="domain" description="C1q" evidence="7">
    <location>
        <begin position="197"/>
        <end position="342"/>
    </location>
</feature>
<dbReference type="InterPro" id="IPR001073">
    <property type="entry name" value="C1q_dom"/>
</dbReference>
<comment type="subcellular location">
    <subcellularLocation>
        <location evidence="1">Secreted</location>
    </subcellularLocation>
</comment>
<dbReference type="PANTHER" id="PTHR22923:SF62">
    <property type="entry name" value="CVP18"/>
    <property type="match status" value="1"/>
</dbReference>
<dbReference type="Gene3D" id="2.60.120.40">
    <property type="match status" value="1"/>
</dbReference>
<keyword evidence="3 6" id="KW-0732">Signal</keyword>
<sequence length="344" mass="38611">MAHFSVASLTLVVLLLVFICWTTSSTGAAFSLEEEFLQLKENYIQMKQVVKSLESTVIELQAKVTQREAQLELNNELRQDLTLKEIQLEAKNVQLEVKIGKLEAKVEQQDSLFQNYFSREKNERTAAATDSIPISNNQLAVAINGLPSSCADLKLIGHIWSGIFSVMGSAKMESVYCDFNKNTNETGFEKWIGYADVKSAPVHFYVQRNSLFSTQPIPIPFDLAVVNEGNAMNLTSGIFTAPRPGIYFFSFAGVARLYSSSYAWFYYFLYLNGYRMGTSFVDEGKGPVDQFSPLTLQSTLNLKKGDQLWVQIAYSGTSSYLEDSSSRYTHFTGFMLEEEIVASL</sequence>
<name>E9GC81_DAPPU</name>
<evidence type="ECO:0000256" key="2">
    <source>
        <dbReference type="ARBA" id="ARBA00022525"/>
    </source>
</evidence>
<dbReference type="PANTHER" id="PTHR22923">
    <property type="entry name" value="CEREBELLIN-RELATED"/>
    <property type="match status" value="1"/>
</dbReference>
<dbReference type="Proteomes" id="UP000000305">
    <property type="component" value="Unassembled WGS sequence"/>
</dbReference>
<gene>
    <name evidence="8" type="ORF">DAPPUDRAFT_101072</name>
</gene>
<accession>E9GC81</accession>
<dbReference type="Pfam" id="PF00386">
    <property type="entry name" value="C1q"/>
    <property type="match status" value="1"/>
</dbReference>
<dbReference type="KEGG" id="dpx:DAPPUDRAFT_101072"/>
<evidence type="ECO:0000259" key="7">
    <source>
        <dbReference type="PROSITE" id="PS50871"/>
    </source>
</evidence>
<feature type="chain" id="PRO_5003240207" evidence="6">
    <location>
        <begin position="28"/>
        <end position="344"/>
    </location>
</feature>
<keyword evidence="5" id="KW-0812">Transmembrane</keyword>
<keyword evidence="4" id="KW-0175">Coiled coil</keyword>
<evidence type="ECO:0000313" key="9">
    <source>
        <dbReference type="Proteomes" id="UP000000305"/>
    </source>
</evidence>
<dbReference type="AlphaFoldDB" id="E9GC81"/>
<dbReference type="InterPro" id="IPR050822">
    <property type="entry name" value="Cerebellin_Synaptic_Org"/>
</dbReference>
<feature type="transmembrane region" description="Helical" evidence="5">
    <location>
        <begin position="246"/>
        <end position="269"/>
    </location>
</feature>
<proteinExistence type="predicted"/>
<dbReference type="EMBL" id="GL732539">
    <property type="protein sequence ID" value="EFX82908.1"/>
    <property type="molecule type" value="Genomic_DNA"/>
</dbReference>
<dbReference type="eggNOG" id="ENOG502QSK2">
    <property type="taxonomic scope" value="Eukaryota"/>
</dbReference>
<dbReference type="HOGENOM" id="CLU_068539_0_0_1"/>
<feature type="coiled-coil region" evidence="4">
    <location>
        <begin position="50"/>
        <end position="105"/>
    </location>
</feature>
<evidence type="ECO:0000256" key="6">
    <source>
        <dbReference type="SAM" id="SignalP"/>
    </source>
</evidence>
<dbReference type="OrthoDB" id="9889709at2759"/>
<evidence type="ECO:0000256" key="4">
    <source>
        <dbReference type="SAM" id="Coils"/>
    </source>
</evidence>
<dbReference type="PROSITE" id="PS50871">
    <property type="entry name" value="C1Q"/>
    <property type="match status" value="1"/>
</dbReference>
<dbReference type="PhylomeDB" id="E9GC81"/>
<dbReference type="SUPFAM" id="SSF49842">
    <property type="entry name" value="TNF-like"/>
    <property type="match status" value="1"/>
</dbReference>
<reference evidence="8 9" key="1">
    <citation type="journal article" date="2011" name="Science">
        <title>The ecoresponsive genome of Daphnia pulex.</title>
        <authorList>
            <person name="Colbourne J.K."/>
            <person name="Pfrender M.E."/>
            <person name="Gilbert D."/>
            <person name="Thomas W.K."/>
            <person name="Tucker A."/>
            <person name="Oakley T.H."/>
            <person name="Tokishita S."/>
            <person name="Aerts A."/>
            <person name="Arnold G.J."/>
            <person name="Basu M.K."/>
            <person name="Bauer D.J."/>
            <person name="Caceres C.E."/>
            <person name="Carmel L."/>
            <person name="Casola C."/>
            <person name="Choi J.H."/>
            <person name="Detter J.C."/>
            <person name="Dong Q."/>
            <person name="Dusheyko S."/>
            <person name="Eads B.D."/>
            <person name="Frohlich T."/>
            <person name="Geiler-Samerotte K.A."/>
            <person name="Gerlach D."/>
            <person name="Hatcher P."/>
            <person name="Jogdeo S."/>
            <person name="Krijgsveld J."/>
            <person name="Kriventseva E.V."/>
            <person name="Kultz D."/>
            <person name="Laforsch C."/>
            <person name="Lindquist E."/>
            <person name="Lopez J."/>
            <person name="Manak J.R."/>
            <person name="Muller J."/>
            <person name="Pangilinan J."/>
            <person name="Patwardhan R.P."/>
            <person name="Pitluck S."/>
            <person name="Pritham E.J."/>
            <person name="Rechtsteiner A."/>
            <person name="Rho M."/>
            <person name="Rogozin I.B."/>
            <person name="Sakarya O."/>
            <person name="Salamov A."/>
            <person name="Schaack S."/>
            <person name="Shapiro H."/>
            <person name="Shiga Y."/>
            <person name="Skalitzky C."/>
            <person name="Smith Z."/>
            <person name="Souvorov A."/>
            <person name="Sung W."/>
            <person name="Tang Z."/>
            <person name="Tsuchiya D."/>
            <person name="Tu H."/>
            <person name="Vos H."/>
            <person name="Wang M."/>
            <person name="Wolf Y.I."/>
            <person name="Yamagata H."/>
            <person name="Yamada T."/>
            <person name="Ye Y."/>
            <person name="Shaw J.R."/>
            <person name="Andrews J."/>
            <person name="Crease T.J."/>
            <person name="Tang H."/>
            <person name="Lucas S.M."/>
            <person name="Robertson H.M."/>
            <person name="Bork P."/>
            <person name="Koonin E.V."/>
            <person name="Zdobnov E.M."/>
            <person name="Grigoriev I.V."/>
            <person name="Lynch M."/>
            <person name="Boore J.L."/>
        </authorList>
    </citation>
    <scope>NUCLEOTIDE SEQUENCE [LARGE SCALE GENOMIC DNA]</scope>
</reference>
<evidence type="ECO:0000256" key="5">
    <source>
        <dbReference type="SAM" id="Phobius"/>
    </source>
</evidence>
<keyword evidence="9" id="KW-1185">Reference proteome</keyword>
<dbReference type="InParanoid" id="E9GC81"/>
<dbReference type="SMART" id="SM00110">
    <property type="entry name" value="C1Q"/>
    <property type="match status" value="1"/>
</dbReference>
<dbReference type="OMA" id="SSRYTHF"/>
<keyword evidence="2" id="KW-0964">Secreted</keyword>
<feature type="signal peptide" evidence="6">
    <location>
        <begin position="1"/>
        <end position="27"/>
    </location>
</feature>
<keyword evidence="5" id="KW-0472">Membrane</keyword>
<protein>
    <submittedName>
        <fullName evidence="8">C1q-like adipose specific protein-like protein</fullName>
    </submittedName>
</protein>
<keyword evidence="5" id="KW-1133">Transmembrane helix</keyword>
<evidence type="ECO:0000256" key="1">
    <source>
        <dbReference type="ARBA" id="ARBA00004613"/>
    </source>
</evidence>
<dbReference type="InterPro" id="IPR008983">
    <property type="entry name" value="Tumour_necrosis_fac-like_dom"/>
</dbReference>
<organism evidence="8 9">
    <name type="scientific">Daphnia pulex</name>
    <name type="common">Water flea</name>
    <dbReference type="NCBI Taxonomy" id="6669"/>
    <lineage>
        <taxon>Eukaryota</taxon>
        <taxon>Metazoa</taxon>
        <taxon>Ecdysozoa</taxon>
        <taxon>Arthropoda</taxon>
        <taxon>Crustacea</taxon>
        <taxon>Branchiopoda</taxon>
        <taxon>Diplostraca</taxon>
        <taxon>Cladocera</taxon>
        <taxon>Anomopoda</taxon>
        <taxon>Daphniidae</taxon>
        <taxon>Daphnia</taxon>
    </lineage>
</organism>
<evidence type="ECO:0000256" key="3">
    <source>
        <dbReference type="ARBA" id="ARBA00022729"/>
    </source>
</evidence>